<comment type="caution">
    <text evidence="1">The sequence shown here is derived from an EMBL/GenBank/DDBJ whole genome shotgun (WGS) entry which is preliminary data.</text>
</comment>
<organism evidence="1 2">
    <name type="scientific">Prauserella rugosa</name>
    <dbReference type="NCBI Taxonomy" id="43354"/>
    <lineage>
        <taxon>Bacteria</taxon>
        <taxon>Bacillati</taxon>
        <taxon>Actinomycetota</taxon>
        <taxon>Actinomycetes</taxon>
        <taxon>Pseudonocardiales</taxon>
        <taxon>Pseudonocardiaceae</taxon>
        <taxon>Prauserella</taxon>
    </lineage>
</organism>
<proteinExistence type="predicted"/>
<gene>
    <name evidence="1" type="ORF">JD82_02983</name>
</gene>
<sequence length="101" mass="11343">MSPILVPFLVLLVAIIGLVPKLMARFQGLPKALERTTGLLEKQLGQDRAAVVIWRAHPLSEEHIKHLAESRGFRYVGVDARGTRNSLTLRFVADEENRTNE</sequence>
<name>A0A660CHU3_9PSEU</name>
<reference evidence="1 2" key="1">
    <citation type="submission" date="2019-07" db="EMBL/GenBank/DDBJ databases">
        <title>R&amp;d 2014.</title>
        <authorList>
            <person name="Klenk H.-P."/>
        </authorList>
    </citation>
    <scope>NUCLEOTIDE SEQUENCE [LARGE SCALE GENOMIC DNA]</scope>
    <source>
        <strain evidence="1 2">DSM 43194</strain>
    </source>
</reference>
<dbReference type="Proteomes" id="UP000317303">
    <property type="component" value="Unassembled WGS sequence"/>
</dbReference>
<evidence type="ECO:0000313" key="1">
    <source>
        <dbReference type="EMBL" id="TWH21129.1"/>
    </source>
</evidence>
<dbReference type="RefSeq" id="WP_030532241.1">
    <property type="nucleotide sequence ID" value="NZ_JOIJ01000007.1"/>
</dbReference>
<dbReference type="EMBL" id="VLJV01000001">
    <property type="protein sequence ID" value="TWH21129.1"/>
    <property type="molecule type" value="Genomic_DNA"/>
</dbReference>
<keyword evidence="2" id="KW-1185">Reference proteome</keyword>
<evidence type="ECO:0000313" key="2">
    <source>
        <dbReference type="Proteomes" id="UP000317303"/>
    </source>
</evidence>
<dbReference type="AlphaFoldDB" id="A0A660CHU3"/>
<protein>
    <submittedName>
        <fullName evidence="1">Uncharacterized protein</fullName>
    </submittedName>
</protein>
<accession>A0A660CHU3</accession>